<keyword evidence="2" id="KW-1185">Reference proteome</keyword>
<proteinExistence type="predicted"/>
<dbReference type="EMBL" id="KK107123">
    <property type="protein sequence ID" value="EZA58473.1"/>
    <property type="molecule type" value="Genomic_DNA"/>
</dbReference>
<dbReference type="OMA" id="HAIIRAD"/>
<dbReference type="Proteomes" id="UP000053097">
    <property type="component" value="Unassembled WGS sequence"/>
</dbReference>
<dbReference type="OrthoDB" id="8033893at2759"/>
<organism evidence="1 2">
    <name type="scientific">Ooceraea biroi</name>
    <name type="common">Clonal raider ant</name>
    <name type="synonym">Cerapachys biroi</name>
    <dbReference type="NCBI Taxonomy" id="2015173"/>
    <lineage>
        <taxon>Eukaryota</taxon>
        <taxon>Metazoa</taxon>
        <taxon>Ecdysozoa</taxon>
        <taxon>Arthropoda</taxon>
        <taxon>Hexapoda</taxon>
        <taxon>Insecta</taxon>
        <taxon>Pterygota</taxon>
        <taxon>Neoptera</taxon>
        <taxon>Endopterygota</taxon>
        <taxon>Hymenoptera</taxon>
        <taxon>Apocrita</taxon>
        <taxon>Aculeata</taxon>
        <taxon>Formicoidea</taxon>
        <taxon>Formicidae</taxon>
        <taxon>Dorylinae</taxon>
        <taxon>Ooceraea</taxon>
    </lineage>
</organism>
<name>A0A026WR70_OOCBI</name>
<reference evidence="1 2" key="1">
    <citation type="journal article" date="2014" name="Curr. Biol.">
        <title>The genome of the clonal raider ant Cerapachys biroi.</title>
        <authorList>
            <person name="Oxley P.R."/>
            <person name="Ji L."/>
            <person name="Fetter-Pruneda I."/>
            <person name="McKenzie S.K."/>
            <person name="Li C."/>
            <person name="Hu H."/>
            <person name="Zhang G."/>
            <person name="Kronauer D.J."/>
        </authorList>
    </citation>
    <scope>NUCLEOTIDE SEQUENCE [LARGE SCALE GENOMIC DNA]</scope>
</reference>
<accession>A0A026WR70</accession>
<evidence type="ECO:0000313" key="1">
    <source>
        <dbReference type="EMBL" id="EZA58473.1"/>
    </source>
</evidence>
<sequence>MCLYFLGTGQRTLIARCLFAANHTVIPTYGEKRITLDLGLRRKFVWTFIIADVVQPILGCDFLHEYNLLPDVRGRRLLDTLTTLSSRGRLTAINLPHFLPLLQETHIKIFSGNISR</sequence>
<protein>
    <submittedName>
        <fullName evidence="1">Uncharacterized protein</fullName>
    </submittedName>
</protein>
<dbReference type="AlphaFoldDB" id="A0A026WR70"/>
<evidence type="ECO:0000313" key="2">
    <source>
        <dbReference type="Proteomes" id="UP000053097"/>
    </source>
</evidence>
<gene>
    <name evidence="1" type="ORF">X777_01172</name>
</gene>